<feature type="transmembrane region" description="Helical" evidence="1">
    <location>
        <begin position="37"/>
        <end position="57"/>
    </location>
</feature>
<feature type="transmembrane region" description="Helical" evidence="1">
    <location>
        <begin position="7"/>
        <end position="25"/>
    </location>
</feature>
<sequence>MKWWTVFFPLYVVACAWSVVVDAMFGDLPSYAAGRWVVWGVTVVAVPAACAALLQRVERRQAGTGREPLLVVSPVFWAVALVGIAPAGTGAVLRGSWPWGSPNRAVLAVGGIAVLALAGTLAQVLLARRRRVSPRS</sequence>
<keyword evidence="1" id="KW-0812">Transmembrane</keyword>
<dbReference type="RefSeq" id="WP_186344551.1">
    <property type="nucleotide sequence ID" value="NZ_BMMR01000001.1"/>
</dbReference>
<accession>A0ABR6U4I9</accession>
<feature type="transmembrane region" description="Helical" evidence="1">
    <location>
        <begin position="105"/>
        <end position="126"/>
    </location>
</feature>
<keyword evidence="3" id="KW-1185">Reference proteome</keyword>
<dbReference type="EMBL" id="JACMYC010000001">
    <property type="protein sequence ID" value="MBC2959322.1"/>
    <property type="molecule type" value="Genomic_DNA"/>
</dbReference>
<reference evidence="2 3" key="1">
    <citation type="submission" date="2020-08" db="EMBL/GenBank/DDBJ databases">
        <title>novel species in genus Nocardioides.</title>
        <authorList>
            <person name="Zhang G."/>
        </authorList>
    </citation>
    <scope>NUCLEOTIDE SEQUENCE [LARGE SCALE GENOMIC DNA]</scope>
    <source>
        <strain evidence="2 3">SC8A-24</strain>
    </source>
</reference>
<evidence type="ECO:0000256" key="1">
    <source>
        <dbReference type="SAM" id="Phobius"/>
    </source>
</evidence>
<feature type="transmembrane region" description="Helical" evidence="1">
    <location>
        <begin position="69"/>
        <end position="93"/>
    </location>
</feature>
<gene>
    <name evidence="2" type="ORF">H7344_03305</name>
</gene>
<evidence type="ECO:0000313" key="2">
    <source>
        <dbReference type="EMBL" id="MBC2959322.1"/>
    </source>
</evidence>
<keyword evidence="1" id="KW-0472">Membrane</keyword>
<proteinExistence type="predicted"/>
<keyword evidence="1" id="KW-1133">Transmembrane helix</keyword>
<name>A0ABR6U4I9_9ACTN</name>
<comment type="caution">
    <text evidence="2">The sequence shown here is derived from an EMBL/GenBank/DDBJ whole genome shotgun (WGS) entry which is preliminary data.</text>
</comment>
<organism evidence="2 3">
    <name type="scientific">Nocardioides deserti</name>
    <dbReference type="NCBI Taxonomy" id="1588644"/>
    <lineage>
        <taxon>Bacteria</taxon>
        <taxon>Bacillati</taxon>
        <taxon>Actinomycetota</taxon>
        <taxon>Actinomycetes</taxon>
        <taxon>Propionibacteriales</taxon>
        <taxon>Nocardioidaceae</taxon>
        <taxon>Nocardioides</taxon>
    </lineage>
</organism>
<protein>
    <submittedName>
        <fullName evidence="2">Uncharacterized protein</fullName>
    </submittedName>
</protein>
<evidence type="ECO:0000313" key="3">
    <source>
        <dbReference type="Proteomes" id="UP000604001"/>
    </source>
</evidence>
<dbReference type="Proteomes" id="UP000604001">
    <property type="component" value="Unassembled WGS sequence"/>
</dbReference>